<dbReference type="InterPro" id="IPR036961">
    <property type="entry name" value="Kinesin_motor_dom_sf"/>
</dbReference>
<dbReference type="OrthoDB" id="3176171at2759"/>
<comment type="similarity">
    <text evidence="8">Belongs to the TRAFAC class myosin-kinesin ATPase superfamily. Kinesin family.</text>
</comment>
<evidence type="ECO:0000256" key="5">
    <source>
        <dbReference type="ARBA" id="ARBA00022840"/>
    </source>
</evidence>
<evidence type="ECO:0000256" key="7">
    <source>
        <dbReference type="ARBA" id="ARBA00023212"/>
    </source>
</evidence>
<feature type="non-terminal residue" evidence="11">
    <location>
        <position position="1"/>
    </location>
</feature>
<organism evidence="11 12">
    <name type="scientific">Pararge aegeria aegeria</name>
    <dbReference type="NCBI Taxonomy" id="348720"/>
    <lineage>
        <taxon>Eukaryota</taxon>
        <taxon>Metazoa</taxon>
        <taxon>Ecdysozoa</taxon>
        <taxon>Arthropoda</taxon>
        <taxon>Hexapoda</taxon>
        <taxon>Insecta</taxon>
        <taxon>Pterygota</taxon>
        <taxon>Neoptera</taxon>
        <taxon>Endopterygota</taxon>
        <taxon>Lepidoptera</taxon>
        <taxon>Glossata</taxon>
        <taxon>Ditrysia</taxon>
        <taxon>Papilionoidea</taxon>
        <taxon>Nymphalidae</taxon>
        <taxon>Satyrinae</taxon>
        <taxon>Satyrini</taxon>
        <taxon>Parargina</taxon>
        <taxon>Pararge</taxon>
    </lineage>
</organism>
<dbReference type="GO" id="GO:0003777">
    <property type="term" value="F:microtubule motor activity"/>
    <property type="evidence" value="ECO:0007669"/>
    <property type="project" value="InterPro"/>
</dbReference>
<evidence type="ECO:0000313" key="12">
    <source>
        <dbReference type="Proteomes" id="UP000838756"/>
    </source>
</evidence>
<dbReference type="Gene3D" id="3.40.850.10">
    <property type="entry name" value="Kinesin motor domain"/>
    <property type="match status" value="1"/>
</dbReference>
<feature type="region of interest" description="Disordered" evidence="9">
    <location>
        <begin position="1"/>
        <end position="46"/>
    </location>
</feature>
<evidence type="ECO:0000256" key="6">
    <source>
        <dbReference type="ARBA" id="ARBA00023175"/>
    </source>
</evidence>
<dbReference type="InterPro" id="IPR001752">
    <property type="entry name" value="Kinesin_motor_dom"/>
</dbReference>
<gene>
    <name evidence="11" type="primary">jg25421</name>
    <name evidence="11" type="ORF">PAEG_LOCUS16848</name>
</gene>
<keyword evidence="2" id="KW-0963">Cytoplasm</keyword>
<keyword evidence="7" id="KW-0206">Cytoskeleton</keyword>
<sequence>TTGRRGTENVPPAQTPAQPAPQPNSRMTQQFNPPVSSARPAAVASAVSVPHAVASGAVRRSNVVKEVERLKENREKRRQRQAELKEEKEALMNMDPGNPNWEFLAMVREYQNTIDFRPLTGNEPVEDHQITVCVRKRPLNKKEMTKKEVDVISVPTRDQMIVHEPKNKVDLTKYLENQKFRFDYAFDDSCTNEVVYKWVYYLSEAS</sequence>
<keyword evidence="5" id="KW-0067">ATP-binding</keyword>
<feature type="domain" description="Kinesin motor" evidence="10">
    <location>
        <begin position="129"/>
        <end position="206"/>
    </location>
</feature>
<keyword evidence="6" id="KW-0505">Motor protein</keyword>
<name>A0A8S4RQ79_9NEOP</name>
<comment type="caution">
    <text evidence="8">Lacks conserved residue(s) required for the propagation of feature annotation.</text>
</comment>
<evidence type="ECO:0000256" key="2">
    <source>
        <dbReference type="ARBA" id="ARBA00022490"/>
    </source>
</evidence>
<evidence type="ECO:0000256" key="9">
    <source>
        <dbReference type="SAM" id="MobiDB-lite"/>
    </source>
</evidence>
<dbReference type="GO" id="GO:0005874">
    <property type="term" value="C:microtubule"/>
    <property type="evidence" value="ECO:0007669"/>
    <property type="project" value="UniProtKB-KW"/>
</dbReference>
<evidence type="ECO:0000259" key="10">
    <source>
        <dbReference type="PROSITE" id="PS50067"/>
    </source>
</evidence>
<keyword evidence="4" id="KW-0547">Nucleotide-binding</keyword>
<keyword evidence="3" id="KW-0493">Microtubule</keyword>
<reference evidence="11" key="1">
    <citation type="submission" date="2022-03" db="EMBL/GenBank/DDBJ databases">
        <authorList>
            <person name="Lindestad O."/>
        </authorList>
    </citation>
    <scope>NUCLEOTIDE SEQUENCE</scope>
</reference>
<feature type="compositionally biased region" description="Basic and acidic residues" evidence="9">
    <location>
        <begin position="71"/>
        <end position="90"/>
    </location>
</feature>
<dbReference type="PROSITE" id="PS50067">
    <property type="entry name" value="KINESIN_MOTOR_2"/>
    <property type="match status" value="1"/>
</dbReference>
<comment type="caution">
    <text evidence="11">The sequence shown here is derived from an EMBL/GenBank/DDBJ whole genome shotgun (WGS) entry which is preliminary data.</text>
</comment>
<feature type="region of interest" description="Disordered" evidence="9">
    <location>
        <begin position="71"/>
        <end position="93"/>
    </location>
</feature>
<dbReference type="PANTHER" id="PTHR47971:SF8">
    <property type="entry name" value="KINESIN-LIKE PROTEIN"/>
    <property type="match status" value="1"/>
</dbReference>
<dbReference type="AlphaFoldDB" id="A0A8S4RQ79"/>
<dbReference type="GO" id="GO:0007018">
    <property type="term" value="P:microtubule-based movement"/>
    <property type="evidence" value="ECO:0007669"/>
    <property type="project" value="InterPro"/>
</dbReference>
<evidence type="ECO:0000256" key="4">
    <source>
        <dbReference type="ARBA" id="ARBA00022741"/>
    </source>
</evidence>
<evidence type="ECO:0000256" key="3">
    <source>
        <dbReference type="ARBA" id="ARBA00022701"/>
    </source>
</evidence>
<proteinExistence type="inferred from homology"/>
<dbReference type="Proteomes" id="UP000838756">
    <property type="component" value="Unassembled WGS sequence"/>
</dbReference>
<dbReference type="InterPro" id="IPR027417">
    <property type="entry name" value="P-loop_NTPase"/>
</dbReference>
<accession>A0A8S4RQ79</accession>
<evidence type="ECO:0000256" key="1">
    <source>
        <dbReference type="ARBA" id="ARBA00004245"/>
    </source>
</evidence>
<evidence type="ECO:0000313" key="11">
    <source>
        <dbReference type="EMBL" id="CAH2240248.1"/>
    </source>
</evidence>
<keyword evidence="12" id="KW-1185">Reference proteome</keyword>
<dbReference type="GO" id="GO:0005524">
    <property type="term" value="F:ATP binding"/>
    <property type="evidence" value="ECO:0007669"/>
    <property type="project" value="UniProtKB-KW"/>
</dbReference>
<dbReference type="PANTHER" id="PTHR47971">
    <property type="entry name" value="KINESIN-RELATED PROTEIN 6"/>
    <property type="match status" value="1"/>
</dbReference>
<evidence type="ECO:0000256" key="8">
    <source>
        <dbReference type="PROSITE-ProRule" id="PRU00283"/>
    </source>
</evidence>
<dbReference type="GO" id="GO:0008017">
    <property type="term" value="F:microtubule binding"/>
    <property type="evidence" value="ECO:0007669"/>
    <property type="project" value="InterPro"/>
</dbReference>
<dbReference type="GO" id="GO:0007019">
    <property type="term" value="P:microtubule depolymerization"/>
    <property type="evidence" value="ECO:0007669"/>
    <property type="project" value="TreeGrafter"/>
</dbReference>
<comment type="subcellular location">
    <subcellularLocation>
        <location evidence="1">Cytoplasm</location>
        <location evidence="1">Cytoskeleton</location>
    </subcellularLocation>
</comment>
<dbReference type="InterPro" id="IPR027640">
    <property type="entry name" value="Kinesin-like_fam"/>
</dbReference>
<protein>
    <submittedName>
        <fullName evidence="11">Jg25421 protein</fullName>
    </submittedName>
</protein>
<dbReference type="EMBL" id="CAKXAJ010025485">
    <property type="protein sequence ID" value="CAH2240248.1"/>
    <property type="molecule type" value="Genomic_DNA"/>
</dbReference>
<dbReference type="SUPFAM" id="SSF52540">
    <property type="entry name" value="P-loop containing nucleoside triphosphate hydrolases"/>
    <property type="match status" value="1"/>
</dbReference>
<feature type="compositionally biased region" description="Low complexity" evidence="9">
    <location>
        <begin position="33"/>
        <end position="46"/>
    </location>
</feature>